<keyword evidence="4" id="KW-1185">Reference proteome</keyword>
<comment type="caution">
    <text evidence="3">The sequence shown here is derived from an EMBL/GenBank/DDBJ whole genome shotgun (WGS) entry which is preliminary data.</text>
</comment>
<accession>A0ABR3C349</accession>
<feature type="domain" description="RNase H type-1" evidence="2">
    <location>
        <begin position="47"/>
        <end position="237"/>
    </location>
</feature>
<protein>
    <recommendedName>
        <fullName evidence="2">RNase H type-1 domain-containing protein</fullName>
    </recommendedName>
</protein>
<feature type="region of interest" description="Disordered" evidence="1">
    <location>
        <begin position="239"/>
        <end position="277"/>
    </location>
</feature>
<dbReference type="Gene3D" id="3.30.420.10">
    <property type="entry name" value="Ribonuclease H-like superfamily/Ribonuclease H"/>
    <property type="match status" value="1"/>
</dbReference>
<dbReference type="GeneID" id="92013660"/>
<proteinExistence type="predicted"/>
<dbReference type="InterPro" id="IPR002156">
    <property type="entry name" value="RNaseH_domain"/>
</dbReference>
<feature type="compositionally biased region" description="Gly residues" evidence="1">
    <location>
        <begin position="267"/>
        <end position="277"/>
    </location>
</feature>
<evidence type="ECO:0000256" key="1">
    <source>
        <dbReference type="SAM" id="MobiDB-lite"/>
    </source>
</evidence>
<dbReference type="RefSeq" id="XP_066628919.1">
    <property type="nucleotide sequence ID" value="XM_066780973.1"/>
</dbReference>
<dbReference type="InterPro" id="IPR036397">
    <property type="entry name" value="RNaseH_sf"/>
</dbReference>
<dbReference type="PROSITE" id="PS50879">
    <property type="entry name" value="RNASE_H_1"/>
    <property type="match status" value="1"/>
</dbReference>
<name>A0ABR3C349_9PEZI</name>
<dbReference type="EMBL" id="JAJVCZ030000010">
    <property type="protein sequence ID" value="KAL0255048.1"/>
    <property type="molecule type" value="Genomic_DNA"/>
</dbReference>
<dbReference type="CDD" id="cd09276">
    <property type="entry name" value="Rnase_HI_RT_non_LTR"/>
    <property type="match status" value="1"/>
</dbReference>
<gene>
    <name evidence="3" type="ORF">SLS55_009575</name>
</gene>
<dbReference type="Proteomes" id="UP001430584">
    <property type="component" value="Unassembled WGS sequence"/>
</dbReference>
<dbReference type="InterPro" id="IPR012337">
    <property type="entry name" value="RNaseH-like_sf"/>
</dbReference>
<evidence type="ECO:0000259" key="2">
    <source>
        <dbReference type="PROSITE" id="PS50879"/>
    </source>
</evidence>
<organism evidence="3 4">
    <name type="scientific">Diplodia seriata</name>
    <dbReference type="NCBI Taxonomy" id="420778"/>
    <lineage>
        <taxon>Eukaryota</taxon>
        <taxon>Fungi</taxon>
        <taxon>Dikarya</taxon>
        <taxon>Ascomycota</taxon>
        <taxon>Pezizomycotina</taxon>
        <taxon>Dothideomycetes</taxon>
        <taxon>Dothideomycetes incertae sedis</taxon>
        <taxon>Botryosphaeriales</taxon>
        <taxon>Botryosphaeriaceae</taxon>
        <taxon>Diplodia</taxon>
    </lineage>
</organism>
<evidence type="ECO:0000313" key="3">
    <source>
        <dbReference type="EMBL" id="KAL0255048.1"/>
    </source>
</evidence>
<evidence type="ECO:0000313" key="4">
    <source>
        <dbReference type="Proteomes" id="UP001430584"/>
    </source>
</evidence>
<dbReference type="SUPFAM" id="SSF53098">
    <property type="entry name" value="Ribonuclease H-like"/>
    <property type="match status" value="1"/>
</dbReference>
<reference evidence="3 4" key="1">
    <citation type="submission" date="2024-02" db="EMBL/GenBank/DDBJ databases">
        <title>De novo assembly and annotation of 12 fungi associated with fruit tree decline syndrome in Ontario, Canada.</title>
        <authorList>
            <person name="Sulman M."/>
            <person name="Ellouze W."/>
            <person name="Ilyukhin E."/>
        </authorList>
    </citation>
    <scope>NUCLEOTIDE SEQUENCE [LARGE SCALE GENOMIC DNA]</scope>
    <source>
        <strain evidence="3 4">FDS-637</strain>
    </source>
</reference>
<sequence>MPREKADFDPFPGEIAIWLNHEQNHRPAERYAAAACAPASQRRSRLFRNTYVAFTDGSAGRRADDPSGKNKWCSAGAAWRLYPRQHWQTRGWPLFECGKSHLAEMMAIEKKLRAAVDTIDTLLADLPAAAAAAPAQSFVAALVRARAAAAAGVALSPPDAARFLLFSDCEGVLRALKTLRRGCLLPLSYPPSLLENICALAARLEVRGVRVELRWVPSHRGITGNELADAVAKDNRPDVLDPAGYPAPVSKSQKRNRRRMNLLVVGGPTGGAGDEGN</sequence>